<dbReference type="Gene3D" id="2.30.110.10">
    <property type="entry name" value="Electron Transport, Fmn-binding Protein, Chain A"/>
    <property type="match status" value="1"/>
</dbReference>
<keyword evidence="5" id="KW-0614">Plasmid</keyword>
<dbReference type="NCBIfam" id="NF045733">
    <property type="entry name" value="StyMonoxStyB"/>
    <property type="match status" value="1"/>
</dbReference>
<dbReference type="PANTHER" id="PTHR30466:SF1">
    <property type="entry name" value="FMN REDUCTASE (NADH) RUTF"/>
    <property type="match status" value="1"/>
</dbReference>
<name>A0A076K0M4_RHOOP</name>
<dbReference type="RefSeq" id="WP_065493736.1">
    <property type="nucleotide sequence ID" value="NZ_CP009112.1"/>
</dbReference>
<dbReference type="InterPro" id="IPR050268">
    <property type="entry name" value="NADH-dep_flavin_reductase"/>
</dbReference>
<geneLocation type="plasmid" evidence="5">
    <name>pR1CP1</name>
</geneLocation>
<reference evidence="4" key="1">
    <citation type="submission" date="2013-08" db="EMBL/GenBank/DDBJ databases">
        <authorList>
            <person name="Oelschlaegel M."/>
            <person name="Zimmerling J."/>
            <person name="Schloemann M."/>
            <person name="Tischler D."/>
        </authorList>
    </citation>
    <scope>NUCLEOTIDE SEQUENCE</scope>
    <source>
        <strain evidence="4">1CP</strain>
    </source>
</reference>
<dbReference type="InterPro" id="IPR002563">
    <property type="entry name" value="Flavin_Rdtase-like_dom"/>
</dbReference>
<dbReference type="SMART" id="SM00903">
    <property type="entry name" value="Flavin_Reduct"/>
    <property type="match status" value="1"/>
</dbReference>
<keyword evidence="2" id="KW-0560">Oxidoreductase</keyword>
<dbReference type="Proteomes" id="UP000186108">
    <property type="component" value="Plasmid pR1CP1"/>
</dbReference>
<reference evidence="4" key="2">
    <citation type="journal article" date="2014" name="Microbiology">
        <title>Styrene oxide isomerase of Sphingopyxis sp. Kp5.2.</title>
        <authorList>
            <person name="Oelschlagel M."/>
            <person name="Zimmerling J."/>
            <person name="Schlomann M."/>
            <person name="Tischler D."/>
        </authorList>
    </citation>
    <scope>NUCLEOTIDE SEQUENCE</scope>
    <source>
        <strain evidence="4">1CP</strain>
    </source>
</reference>
<comment type="similarity">
    <text evidence="1">Belongs to the non-flavoprotein flavin reductase family.</text>
</comment>
<dbReference type="EMBL" id="KF540256">
    <property type="protein sequence ID" value="AII82582.1"/>
    <property type="molecule type" value="Genomic_DNA"/>
</dbReference>
<dbReference type="EMBL" id="CP009112">
    <property type="protein sequence ID" value="ANS32443.1"/>
    <property type="molecule type" value="Genomic_DNA"/>
</dbReference>
<dbReference type="GO" id="GO:0010181">
    <property type="term" value="F:FMN binding"/>
    <property type="evidence" value="ECO:0007669"/>
    <property type="project" value="InterPro"/>
</dbReference>
<dbReference type="InterPro" id="IPR012349">
    <property type="entry name" value="Split_barrel_FMN-bd"/>
</dbReference>
<evidence type="ECO:0000313" key="5">
    <source>
        <dbReference type="EMBL" id="ANS32443.1"/>
    </source>
</evidence>
<reference evidence="5 6" key="3">
    <citation type="submission" date="2014-07" db="EMBL/GenBank/DDBJ databases">
        <authorList>
            <person name="Zhang J.E."/>
            <person name="Yang H."/>
            <person name="Guo J."/>
            <person name="Deng Z."/>
            <person name="Luo H."/>
            <person name="Luo M."/>
            <person name="Zhao B."/>
        </authorList>
    </citation>
    <scope>NUCLEOTIDE SEQUENCE [LARGE SCALE GENOMIC DNA]</scope>
    <source>
        <strain evidence="5 6">1CP</strain>
        <plasmid evidence="6">Plasmid pr1cp1</plasmid>
        <plasmid evidence="5">pR1CP1</plasmid>
    </source>
</reference>
<dbReference type="Pfam" id="PF01613">
    <property type="entry name" value="Flavin_Reduct"/>
    <property type="match status" value="1"/>
</dbReference>
<gene>
    <name evidence="4" type="primary">styB</name>
    <name evidence="5" type="ORF">R1CP_39295</name>
</gene>
<evidence type="ECO:0000313" key="4">
    <source>
        <dbReference type="EMBL" id="AII82582.1"/>
    </source>
</evidence>
<evidence type="ECO:0000313" key="6">
    <source>
        <dbReference type="Proteomes" id="UP000186108"/>
    </source>
</evidence>
<organism evidence="4">
    <name type="scientific">Rhodococcus opacus</name>
    <name type="common">Nocardia opaca</name>
    <dbReference type="NCBI Taxonomy" id="37919"/>
    <lineage>
        <taxon>Bacteria</taxon>
        <taxon>Bacillati</taxon>
        <taxon>Actinomycetota</taxon>
        <taxon>Actinomycetes</taxon>
        <taxon>Mycobacteriales</taxon>
        <taxon>Nocardiaceae</taxon>
        <taxon>Rhodococcus</taxon>
    </lineage>
</organism>
<dbReference type="PATRIC" id="fig|37919.13.peg.8273"/>
<dbReference type="AlphaFoldDB" id="A0A076K0M4"/>
<dbReference type="InterPro" id="IPR054802">
    <property type="entry name" value="StyMonoxStyB"/>
</dbReference>
<proteinExistence type="inferred from homology"/>
<protein>
    <submittedName>
        <fullName evidence="4">Flavin oxidoreductase</fullName>
    </submittedName>
</protein>
<dbReference type="GO" id="GO:0042602">
    <property type="term" value="F:riboflavin reductase (NADPH) activity"/>
    <property type="evidence" value="ECO:0007669"/>
    <property type="project" value="TreeGrafter"/>
</dbReference>
<evidence type="ECO:0000256" key="2">
    <source>
        <dbReference type="ARBA" id="ARBA00023002"/>
    </source>
</evidence>
<evidence type="ECO:0000259" key="3">
    <source>
        <dbReference type="SMART" id="SM00903"/>
    </source>
</evidence>
<feature type="domain" description="Flavin reductase like" evidence="3">
    <location>
        <begin position="31"/>
        <end position="171"/>
    </location>
</feature>
<geneLocation type="plasmid" evidence="6">
    <name>pr1cp1</name>
</geneLocation>
<dbReference type="PANTHER" id="PTHR30466">
    <property type="entry name" value="FLAVIN REDUCTASE"/>
    <property type="match status" value="1"/>
</dbReference>
<evidence type="ECO:0000256" key="1">
    <source>
        <dbReference type="ARBA" id="ARBA00008898"/>
    </source>
</evidence>
<sequence>MTRAAEAPPAPEVLSAPVEVAADSTQFRNSVALFATGIAVVTMQDGEGGVHGATINSFTSISLDPPTVMISLKPGYAHELISKSGWYGVSVLSKTQQEHSRYFCGTRDSDWHPQFVAGENVPTLFGSLARFECKVIDTITVNDHTLFLARVARCESEDGSPLMFFASTYHQPALGES</sequence>
<dbReference type="SUPFAM" id="SSF50475">
    <property type="entry name" value="FMN-binding split barrel"/>
    <property type="match status" value="1"/>
</dbReference>
<accession>A0A076K0M4</accession>